<dbReference type="PROSITE" id="PS50966">
    <property type="entry name" value="ZF_SWIM"/>
    <property type="match status" value="1"/>
</dbReference>
<dbReference type="OrthoDB" id="9816340at2"/>
<dbReference type="GO" id="GO:0008270">
    <property type="term" value="F:zinc ion binding"/>
    <property type="evidence" value="ECO:0007669"/>
    <property type="project" value="UniProtKB-KW"/>
</dbReference>
<evidence type="ECO:0000313" key="4">
    <source>
        <dbReference type="Proteomes" id="UP000188145"/>
    </source>
</evidence>
<dbReference type="EMBL" id="CP019606">
    <property type="protein sequence ID" value="AQP48979.1"/>
    <property type="molecule type" value="Genomic_DNA"/>
</dbReference>
<protein>
    <recommendedName>
        <fullName evidence="2">SWIM-type domain-containing protein</fullName>
    </recommendedName>
</protein>
<dbReference type="KEGG" id="tes:BW730_17240"/>
<dbReference type="Proteomes" id="UP000188145">
    <property type="component" value="Chromosome"/>
</dbReference>
<organism evidence="3 4">
    <name type="scientific">Tessaracoccus aquimaris</name>
    <dbReference type="NCBI Taxonomy" id="1332264"/>
    <lineage>
        <taxon>Bacteria</taxon>
        <taxon>Bacillati</taxon>
        <taxon>Actinomycetota</taxon>
        <taxon>Actinomycetes</taxon>
        <taxon>Propionibacteriales</taxon>
        <taxon>Propionibacteriaceae</taxon>
        <taxon>Tessaracoccus</taxon>
    </lineage>
</organism>
<keyword evidence="1" id="KW-0862">Zinc</keyword>
<accession>A0A1Q2CS83</accession>
<reference evidence="4" key="1">
    <citation type="submission" date="2017-02" db="EMBL/GenBank/DDBJ databases">
        <title>Tessaracoccus aquaemaris sp. nov., isolated from the intestine of a Korean rockfish, Sebastes schlegelii, in a marine aquaculture pond.</title>
        <authorList>
            <person name="Tak E.J."/>
            <person name="Bae J.-W."/>
        </authorList>
    </citation>
    <scope>NUCLEOTIDE SEQUENCE [LARGE SCALE GENOMIC DNA]</scope>
    <source>
        <strain evidence="4">NSG39</strain>
    </source>
</reference>
<keyword evidence="4" id="KW-1185">Reference proteome</keyword>
<dbReference type="STRING" id="1332264.BW730_17240"/>
<keyword evidence="1" id="KW-0479">Metal-binding</keyword>
<gene>
    <name evidence="3" type="ORF">BW730_17240</name>
</gene>
<sequence>MSRWSEEQVLATAPDASSIAAGKKLAVPGPWSETGANETLVWGKCQGSGKTPYQTSVDLVAPAYRCSCPSRKFPCKHAIALLLLWARGVVGDDAAMADFAKEWAEQRTEKAEAKAKKAEAPVDPEAQAKRLAERLAKMDAGVDDFTLWLADLARGGFAAARSQPYSYWDRAAARLVDAQLPGLADRVRSLGEQALSRNDWADHMLRQVGRLRLLTRAWTRRDHLSEADQADLRATLGLPTPTEQVRAGRKRTAVWQVMGAHRSDTGTLQQQRTWLRADDGEMGLLLETAGPGQALGVPQLSGARLTATLAFYPGNAPQRVLFVDQPEAGAPAESIGNGVSIAQAIGDAAAALAVAPWRTRHPVSLTDIRLQADPPAALDADGTGVLLGDDVDIHLLMAITGGHPFDVFGELEDARLRILAIASAGAVVAS</sequence>
<dbReference type="AlphaFoldDB" id="A0A1Q2CS83"/>
<name>A0A1Q2CS83_9ACTN</name>
<evidence type="ECO:0000259" key="2">
    <source>
        <dbReference type="PROSITE" id="PS50966"/>
    </source>
</evidence>
<keyword evidence="1" id="KW-0863">Zinc-finger</keyword>
<proteinExistence type="predicted"/>
<dbReference type="Pfam" id="PF04434">
    <property type="entry name" value="SWIM"/>
    <property type="match status" value="1"/>
</dbReference>
<evidence type="ECO:0000313" key="3">
    <source>
        <dbReference type="EMBL" id="AQP48979.1"/>
    </source>
</evidence>
<evidence type="ECO:0000256" key="1">
    <source>
        <dbReference type="PROSITE-ProRule" id="PRU00325"/>
    </source>
</evidence>
<dbReference type="InterPro" id="IPR007527">
    <property type="entry name" value="Znf_SWIM"/>
</dbReference>
<feature type="domain" description="SWIM-type" evidence="2">
    <location>
        <begin position="53"/>
        <end position="86"/>
    </location>
</feature>
<dbReference type="RefSeq" id="WP_077687333.1">
    <property type="nucleotide sequence ID" value="NZ_CP019606.1"/>
</dbReference>